<dbReference type="SUPFAM" id="SSF52922">
    <property type="entry name" value="TK C-terminal domain-like"/>
    <property type="match status" value="1"/>
</dbReference>
<sequence length="463" mass="49568">MTIPVLMPALSPTMEEGTLAKWLKKEGDTVSSGDVIAEIETDKATMEVEAVDEGVMGKIVVAEGTENVKVNATIAVLLEDGESASDISDSDVSGGGAANGAAEPQSAAETGPEPEATERKAPAFSIAAEPEVPEGTTFTETTVRDALRDAMAEEMRRDQDVFVMGEEVAEYQGAYKVTRELLQEFGPQRVVDTPITEYGFAGLGVGAAFEGLKPIIEFMTFNFAMQAIDHIINSAAKTRYMSGGQMGCPIVFRGPNAAASRVAAQHSQDYAPWYGHVPGLLVVAPYSAADAKGLLKAAIRNPNPVVFLEHEMLYGDKFDVPDLDDFVLPIGKAKVVRQGSDVTIVSYAQGMKRALEAAAILEQEGIDPEVVDLRTIRPMDRATVIESVKKTNRLVTVEEAWGPMGVGAEVGWSVTEAAFDYLDAPPARVCQEDVPLPYAANLEKLSLPDAERVVAAVKKVLYV</sequence>
<evidence type="ECO:0000313" key="14">
    <source>
        <dbReference type="EMBL" id="NNU15083.1"/>
    </source>
</evidence>
<keyword evidence="7 11" id="KW-0560">Oxidoreductase</keyword>
<dbReference type="InterPro" id="IPR003016">
    <property type="entry name" value="2-oxoA_DH_lipoyl-BS"/>
</dbReference>
<evidence type="ECO:0000256" key="9">
    <source>
        <dbReference type="ARBA" id="ARBA00023317"/>
    </source>
</evidence>
<dbReference type="AlphaFoldDB" id="A0A7Y3W441"/>
<comment type="cofactor">
    <cofactor evidence="2 11">
        <name>thiamine diphosphate</name>
        <dbReference type="ChEBI" id="CHEBI:58937"/>
    </cofactor>
</comment>
<dbReference type="GO" id="GO:0004739">
    <property type="term" value="F:pyruvate dehydrogenase (acetyl-transferring) activity"/>
    <property type="evidence" value="ECO:0007669"/>
    <property type="project" value="UniProtKB-UniRule"/>
</dbReference>
<dbReference type="Pfam" id="PF00364">
    <property type="entry name" value="Biotin_lipoyl"/>
    <property type="match status" value="1"/>
</dbReference>
<evidence type="ECO:0000256" key="2">
    <source>
        <dbReference type="ARBA" id="ARBA00001964"/>
    </source>
</evidence>
<dbReference type="InterPro" id="IPR000089">
    <property type="entry name" value="Biotin_lipoyl"/>
</dbReference>
<reference evidence="14 15" key="1">
    <citation type="submission" date="2020-05" db="EMBL/GenBank/DDBJ databases">
        <title>Parvularcula mediterraneae sp. nov., isolated from polypropylene straw from shallow seawater of the seashore of Laganas in Zakynthos island, Greece.</title>
        <authorList>
            <person name="Szabo I."/>
            <person name="Al-Omari J."/>
            <person name="Rado J."/>
            <person name="Szerdahelyi G.S."/>
        </authorList>
    </citation>
    <scope>NUCLEOTIDE SEQUENCE [LARGE SCALE GENOMIC DNA]</scope>
    <source>
        <strain evidence="14 15">ZS-1/3</strain>
    </source>
</reference>
<feature type="region of interest" description="Disordered" evidence="12">
    <location>
        <begin position="84"/>
        <end position="120"/>
    </location>
</feature>
<comment type="cofactor">
    <cofactor evidence="1">
        <name>(R)-lipoate</name>
        <dbReference type="ChEBI" id="CHEBI:83088"/>
    </cofactor>
</comment>
<evidence type="ECO:0000256" key="5">
    <source>
        <dbReference type="ARBA" id="ARBA00016138"/>
    </source>
</evidence>
<name>A0A7Y3W441_9PROT</name>
<comment type="subunit">
    <text evidence="3">Heterodimer of an alpha and a beta chain.</text>
</comment>
<evidence type="ECO:0000256" key="1">
    <source>
        <dbReference type="ARBA" id="ARBA00001938"/>
    </source>
</evidence>
<dbReference type="InterPro" id="IPR005475">
    <property type="entry name" value="Transketolase-like_Pyr-bd"/>
</dbReference>
<evidence type="ECO:0000256" key="7">
    <source>
        <dbReference type="ARBA" id="ARBA00023002"/>
    </source>
</evidence>
<dbReference type="Pfam" id="PF02779">
    <property type="entry name" value="Transket_pyr"/>
    <property type="match status" value="1"/>
</dbReference>
<dbReference type="PANTHER" id="PTHR11624:SF96">
    <property type="entry name" value="PYRUVATE DEHYDROGENASE E1 COMPONENT SUBUNIT BETA, MITOCHONDRIAL"/>
    <property type="match status" value="1"/>
</dbReference>
<dbReference type="EC" id="1.2.4.1" evidence="4 11"/>
<keyword evidence="6" id="KW-0450">Lipoyl</keyword>
<evidence type="ECO:0000256" key="3">
    <source>
        <dbReference type="ARBA" id="ARBA00011870"/>
    </source>
</evidence>
<dbReference type="PROSITE" id="PS50968">
    <property type="entry name" value="BIOTINYL_LIPOYL"/>
    <property type="match status" value="1"/>
</dbReference>
<dbReference type="PROSITE" id="PS00189">
    <property type="entry name" value="LIPOYL"/>
    <property type="match status" value="1"/>
</dbReference>
<comment type="catalytic activity">
    <reaction evidence="11">
        <text>N(6)-[(R)-lipoyl]-L-lysyl-[protein] + pyruvate + H(+) = N(6)-[(R)-S(8)-acetyldihydrolipoyl]-L-lysyl-[protein] + CO2</text>
        <dbReference type="Rhea" id="RHEA:19189"/>
        <dbReference type="Rhea" id="RHEA-COMP:10474"/>
        <dbReference type="Rhea" id="RHEA-COMP:10478"/>
        <dbReference type="ChEBI" id="CHEBI:15361"/>
        <dbReference type="ChEBI" id="CHEBI:15378"/>
        <dbReference type="ChEBI" id="CHEBI:16526"/>
        <dbReference type="ChEBI" id="CHEBI:83099"/>
        <dbReference type="ChEBI" id="CHEBI:83111"/>
        <dbReference type="EC" id="1.2.4.1"/>
    </reaction>
</comment>
<dbReference type="GO" id="GO:0006086">
    <property type="term" value="P:pyruvate decarboxylation to acetyl-CoA"/>
    <property type="evidence" value="ECO:0007669"/>
    <property type="project" value="InterPro"/>
</dbReference>
<organism evidence="14 15">
    <name type="scientific">Parvularcula mediterranea</name>
    <dbReference type="NCBI Taxonomy" id="2732508"/>
    <lineage>
        <taxon>Bacteria</taxon>
        <taxon>Pseudomonadati</taxon>
        <taxon>Pseudomonadota</taxon>
        <taxon>Alphaproteobacteria</taxon>
        <taxon>Parvularculales</taxon>
        <taxon>Parvularculaceae</taxon>
        <taxon>Parvularcula</taxon>
    </lineage>
</organism>
<dbReference type="NCBIfam" id="NF006667">
    <property type="entry name" value="PRK09212.1"/>
    <property type="match status" value="1"/>
</dbReference>
<dbReference type="EMBL" id="JABFCX010000002">
    <property type="protein sequence ID" value="NNU15083.1"/>
    <property type="molecule type" value="Genomic_DNA"/>
</dbReference>
<dbReference type="Gene3D" id="3.40.50.970">
    <property type="match status" value="1"/>
</dbReference>
<dbReference type="CDD" id="cd06849">
    <property type="entry name" value="lipoyl_domain"/>
    <property type="match status" value="1"/>
</dbReference>
<comment type="function">
    <text evidence="11">The pyruvate dehydrogenase complex catalyzes the overall conversion of pyruvate to acetyl-CoA and CO2.</text>
</comment>
<dbReference type="SUPFAM" id="SSF51230">
    <property type="entry name" value="Single hybrid motif"/>
    <property type="match status" value="1"/>
</dbReference>
<dbReference type="FunFam" id="2.40.50.100:FF:000010">
    <property type="entry name" value="Acetyltransferase component of pyruvate dehydrogenase complex"/>
    <property type="match status" value="1"/>
</dbReference>
<dbReference type="Proteomes" id="UP000536835">
    <property type="component" value="Unassembled WGS sequence"/>
</dbReference>
<feature type="compositionally biased region" description="Low complexity" evidence="12">
    <location>
        <begin position="99"/>
        <end position="114"/>
    </location>
</feature>
<keyword evidence="8 11" id="KW-0786">Thiamine pyrophosphate</keyword>
<gene>
    <name evidence="14" type="ORF">HK107_01935</name>
</gene>
<accession>A0A7Y3W441</accession>
<dbReference type="PANTHER" id="PTHR11624">
    <property type="entry name" value="DEHYDROGENASE RELATED"/>
    <property type="match status" value="1"/>
</dbReference>
<evidence type="ECO:0000256" key="6">
    <source>
        <dbReference type="ARBA" id="ARBA00022823"/>
    </source>
</evidence>
<dbReference type="Gene3D" id="3.40.50.920">
    <property type="match status" value="1"/>
</dbReference>
<evidence type="ECO:0000256" key="12">
    <source>
        <dbReference type="SAM" id="MobiDB-lite"/>
    </source>
</evidence>
<dbReference type="InterPro" id="IPR033248">
    <property type="entry name" value="Transketolase_C"/>
</dbReference>
<dbReference type="InterPro" id="IPR011053">
    <property type="entry name" value="Single_hybrid_motif"/>
</dbReference>
<evidence type="ECO:0000256" key="11">
    <source>
        <dbReference type="RuleBase" id="RU364074"/>
    </source>
</evidence>
<evidence type="ECO:0000256" key="4">
    <source>
        <dbReference type="ARBA" id="ARBA00012281"/>
    </source>
</evidence>
<keyword evidence="15" id="KW-1185">Reference proteome</keyword>
<protein>
    <recommendedName>
        <fullName evidence="5 11">Pyruvate dehydrogenase E1 component subunit beta</fullName>
        <ecNumber evidence="4 11">1.2.4.1</ecNumber>
    </recommendedName>
</protein>
<dbReference type="InterPro" id="IPR029061">
    <property type="entry name" value="THDP-binding"/>
</dbReference>
<proteinExistence type="predicted"/>
<dbReference type="InterPro" id="IPR009014">
    <property type="entry name" value="Transketo_C/PFOR_II"/>
</dbReference>
<dbReference type="CDD" id="cd07036">
    <property type="entry name" value="TPP_PYR_E1-PDHc-beta_like"/>
    <property type="match status" value="1"/>
</dbReference>
<dbReference type="FunFam" id="3.40.50.920:FF:000001">
    <property type="entry name" value="Pyruvate dehydrogenase E1 beta subunit"/>
    <property type="match status" value="1"/>
</dbReference>
<dbReference type="Gene3D" id="2.40.50.100">
    <property type="match status" value="1"/>
</dbReference>
<comment type="function">
    <text evidence="10">The pyruvate dehydrogenase complex catalyzes the overall conversion of pyruvate to acetyl-CoA and CO(2). It contains multiple copies of three enzymatic components: pyruvate dehydrogenase (E1), dihydrolipoamide acetyltransferase (E2) and lipoamide dehydrogenase (E3).</text>
</comment>
<dbReference type="SUPFAM" id="SSF52518">
    <property type="entry name" value="Thiamin diphosphate-binding fold (THDP-binding)"/>
    <property type="match status" value="1"/>
</dbReference>
<keyword evidence="9 11" id="KW-0670">Pyruvate</keyword>
<dbReference type="SMART" id="SM00861">
    <property type="entry name" value="Transket_pyr"/>
    <property type="match status" value="1"/>
</dbReference>
<dbReference type="Pfam" id="PF02780">
    <property type="entry name" value="Transketolase_C"/>
    <property type="match status" value="1"/>
</dbReference>
<feature type="domain" description="Lipoyl-binding" evidence="13">
    <location>
        <begin position="2"/>
        <end position="78"/>
    </location>
</feature>
<evidence type="ECO:0000256" key="8">
    <source>
        <dbReference type="ARBA" id="ARBA00023052"/>
    </source>
</evidence>
<dbReference type="NCBIfam" id="NF008854">
    <property type="entry name" value="PRK11892.1"/>
    <property type="match status" value="1"/>
</dbReference>
<evidence type="ECO:0000313" key="15">
    <source>
        <dbReference type="Proteomes" id="UP000536835"/>
    </source>
</evidence>
<dbReference type="InterPro" id="IPR027110">
    <property type="entry name" value="PDHB_mito-type"/>
</dbReference>
<comment type="caution">
    <text evidence="14">The sequence shown here is derived from an EMBL/GenBank/DDBJ whole genome shotgun (WGS) entry which is preliminary data.</text>
</comment>
<evidence type="ECO:0000259" key="13">
    <source>
        <dbReference type="PROSITE" id="PS50968"/>
    </source>
</evidence>
<dbReference type="FunFam" id="3.40.50.970:FF:000001">
    <property type="entry name" value="Pyruvate dehydrogenase E1 beta subunit"/>
    <property type="match status" value="1"/>
</dbReference>
<evidence type="ECO:0000256" key="10">
    <source>
        <dbReference type="ARBA" id="ARBA00025211"/>
    </source>
</evidence>